<comment type="similarity">
    <text evidence="1">Belongs to the N-acylglucosamine 2-epimerase family.</text>
</comment>
<dbReference type="InterPro" id="IPR008928">
    <property type="entry name" value="6-hairpin_glycosidase_sf"/>
</dbReference>
<evidence type="ECO:0000256" key="1">
    <source>
        <dbReference type="ARBA" id="ARBA00008558"/>
    </source>
</evidence>
<keyword evidence="2" id="KW-0413">Isomerase</keyword>
<dbReference type="GO" id="GO:0016853">
    <property type="term" value="F:isomerase activity"/>
    <property type="evidence" value="ECO:0007669"/>
    <property type="project" value="UniProtKB-KW"/>
</dbReference>
<protein>
    <submittedName>
        <fullName evidence="4">Mannose or cellobiose epimerase, N-acyl-D-glucosamine 2-epimerase family</fullName>
    </submittedName>
</protein>
<dbReference type="Pfam" id="PF07221">
    <property type="entry name" value="GlcNAc_2-epim"/>
    <property type="match status" value="1"/>
</dbReference>
<dbReference type="STRING" id="871651.SAMN05421688_0289"/>
<dbReference type="OrthoDB" id="9806359at2"/>
<gene>
    <name evidence="4" type="ORF">SAMN05421688_0289</name>
</gene>
<dbReference type="RefSeq" id="WP_092059893.1">
    <property type="nucleotide sequence ID" value="NZ_FOJU01000001.1"/>
</dbReference>
<evidence type="ECO:0000256" key="3">
    <source>
        <dbReference type="SAM" id="MobiDB-lite"/>
    </source>
</evidence>
<organism evidence="4 5">
    <name type="scientific">Poseidonocella pacifica</name>
    <dbReference type="NCBI Taxonomy" id="871651"/>
    <lineage>
        <taxon>Bacteria</taxon>
        <taxon>Pseudomonadati</taxon>
        <taxon>Pseudomonadota</taxon>
        <taxon>Alphaproteobacteria</taxon>
        <taxon>Rhodobacterales</taxon>
        <taxon>Roseobacteraceae</taxon>
        <taxon>Poseidonocella</taxon>
    </lineage>
</organism>
<dbReference type="PANTHER" id="PTHR15108">
    <property type="entry name" value="N-ACYLGLUCOSAMINE-2-EPIMERASE"/>
    <property type="match status" value="1"/>
</dbReference>
<dbReference type="AlphaFoldDB" id="A0A1I0V543"/>
<dbReference type="Proteomes" id="UP000198796">
    <property type="component" value="Unassembled WGS sequence"/>
</dbReference>
<reference evidence="4 5" key="1">
    <citation type="submission" date="2016-10" db="EMBL/GenBank/DDBJ databases">
        <authorList>
            <person name="de Groot N.N."/>
        </authorList>
    </citation>
    <scope>NUCLEOTIDE SEQUENCE [LARGE SCALE GENOMIC DNA]</scope>
    <source>
        <strain evidence="4 5">DSM 29316</strain>
    </source>
</reference>
<name>A0A1I0V543_9RHOB</name>
<sequence length="394" mass="44017">MARFQGDWLRDQALALLRFHANSRNPAGGFWPLDRQGAPVDEAPRGSGSERPLHETSRMVHSYALAVGLGFPGARDQVDHGIAWLFDGHLDRSNGGFYWSVDDAGPIDSRKQAYGHAFVLLAAASAARAGHPDAARLRDRVWDDLMAHFWEADAGMVADTFSADWSEGYSYRGQNANMHLTEALMAAHAAWGDAQYLEMAEGIARRLIDKHARAAGWVVPEHFTEDWQEDPDFDGDPMFRPSGTTPGHALEWSRLLLELWEATGRRHEWMPEASEGLFRRAMKEGWLPTGGIAYTLGPDGEVSRDWRFWWPCAEAIGAAHRLHTVTGDAFYAEWYARVWEYVDARHIDHVHGGWFHQIDENGEPVAGIFPGKPDIYHALQACLIPLGDPFSPAG</sequence>
<evidence type="ECO:0000313" key="5">
    <source>
        <dbReference type="Proteomes" id="UP000198796"/>
    </source>
</evidence>
<feature type="region of interest" description="Disordered" evidence="3">
    <location>
        <begin position="30"/>
        <end position="53"/>
    </location>
</feature>
<dbReference type="GO" id="GO:0005975">
    <property type="term" value="P:carbohydrate metabolic process"/>
    <property type="evidence" value="ECO:0007669"/>
    <property type="project" value="InterPro"/>
</dbReference>
<evidence type="ECO:0000313" key="4">
    <source>
        <dbReference type="EMBL" id="SFA71200.1"/>
    </source>
</evidence>
<accession>A0A1I0V543</accession>
<dbReference type="InterPro" id="IPR010819">
    <property type="entry name" value="AGE/CE"/>
</dbReference>
<dbReference type="Gene3D" id="1.50.10.10">
    <property type="match status" value="1"/>
</dbReference>
<keyword evidence="5" id="KW-1185">Reference proteome</keyword>
<proteinExistence type="inferred from homology"/>
<dbReference type="InterPro" id="IPR012341">
    <property type="entry name" value="6hp_glycosidase-like_sf"/>
</dbReference>
<dbReference type="EMBL" id="FOJU01000001">
    <property type="protein sequence ID" value="SFA71200.1"/>
    <property type="molecule type" value="Genomic_DNA"/>
</dbReference>
<dbReference type="SUPFAM" id="SSF48208">
    <property type="entry name" value="Six-hairpin glycosidases"/>
    <property type="match status" value="1"/>
</dbReference>
<evidence type="ECO:0000256" key="2">
    <source>
        <dbReference type="ARBA" id="ARBA00023235"/>
    </source>
</evidence>